<feature type="signal peptide" evidence="2">
    <location>
        <begin position="1"/>
        <end position="21"/>
    </location>
</feature>
<dbReference type="AlphaFoldDB" id="A0A9W7YDU1"/>
<feature type="region of interest" description="Disordered" evidence="1">
    <location>
        <begin position="123"/>
        <end position="185"/>
    </location>
</feature>
<comment type="caution">
    <text evidence="3">The sequence shown here is derived from an EMBL/GenBank/DDBJ whole genome shotgun (WGS) entry which is preliminary data.</text>
</comment>
<evidence type="ECO:0000256" key="1">
    <source>
        <dbReference type="SAM" id="MobiDB-lite"/>
    </source>
</evidence>
<feature type="region of interest" description="Disordered" evidence="1">
    <location>
        <begin position="258"/>
        <end position="358"/>
    </location>
</feature>
<accession>A0A9W7YDU1</accession>
<dbReference type="OrthoDB" id="5594109at2759"/>
<reference evidence="3" key="1">
    <citation type="submission" date="2022-07" db="EMBL/GenBank/DDBJ databases">
        <title>Phylogenomic reconstructions and comparative analyses of Kickxellomycotina fungi.</title>
        <authorList>
            <person name="Reynolds N.K."/>
            <person name="Stajich J.E."/>
            <person name="Barry K."/>
            <person name="Grigoriev I.V."/>
            <person name="Crous P."/>
            <person name="Smith M.E."/>
        </authorList>
    </citation>
    <scope>NUCLEOTIDE SEQUENCE</scope>
    <source>
        <strain evidence="3">BCRC 34381</strain>
    </source>
</reference>
<keyword evidence="4" id="KW-1185">Reference proteome</keyword>
<feature type="compositionally biased region" description="Low complexity" evidence="1">
    <location>
        <begin position="323"/>
        <end position="335"/>
    </location>
</feature>
<keyword evidence="2" id="KW-0732">Signal</keyword>
<dbReference type="Proteomes" id="UP001143981">
    <property type="component" value="Unassembled WGS sequence"/>
</dbReference>
<protein>
    <submittedName>
        <fullName evidence="3">Uncharacterized protein</fullName>
    </submittedName>
</protein>
<evidence type="ECO:0000313" key="3">
    <source>
        <dbReference type="EMBL" id="KAJ1732483.1"/>
    </source>
</evidence>
<name>A0A9W7YDU1_9FUNG</name>
<proteinExistence type="predicted"/>
<gene>
    <name evidence="3" type="ORF">LPJ61_002019</name>
</gene>
<feature type="chain" id="PRO_5040999745" evidence="2">
    <location>
        <begin position="22"/>
        <end position="358"/>
    </location>
</feature>
<sequence length="358" mass="35820">MRHTAGLAVFAVLVAASGAAALPVPQFAPQGMGGYGYPMGGGPMGGGPMMGGGGPMMGGGPYGMGNQYGSMYMPGGPGGNRYAPGRMRGQRYHAHPGVDEWPMPANPYMDARTRRRLSKSAFFANGDGGMAGPMIHAPGHNRIPMNDDGDSDDEDSKAGKGADDGSGDGNTQVAGVNRVSASSDSDAARLSSLSSERAAAADANTSLDLASLSGKIINIGAFDGASTKSIATTSPARVTATASAHKASVLAHGRHTVTRSLGSHSPTPTPKARQTHSGSSAAMVTHAPGSAPVPIGGPGGVARAANNPAHAPGPQLHAHTDPAANAASKASHGANVATQTPATHARHELPLKNNIRGL</sequence>
<organism evidence="3 4">
    <name type="scientific">Coemansia biformis</name>
    <dbReference type="NCBI Taxonomy" id="1286918"/>
    <lineage>
        <taxon>Eukaryota</taxon>
        <taxon>Fungi</taxon>
        <taxon>Fungi incertae sedis</taxon>
        <taxon>Zoopagomycota</taxon>
        <taxon>Kickxellomycotina</taxon>
        <taxon>Kickxellomycetes</taxon>
        <taxon>Kickxellales</taxon>
        <taxon>Kickxellaceae</taxon>
        <taxon>Coemansia</taxon>
    </lineage>
</organism>
<evidence type="ECO:0000256" key="2">
    <source>
        <dbReference type="SAM" id="SignalP"/>
    </source>
</evidence>
<dbReference type="EMBL" id="JANBOI010000221">
    <property type="protein sequence ID" value="KAJ1732483.1"/>
    <property type="molecule type" value="Genomic_DNA"/>
</dbReference>
<evidence type="ECO:0000313" key="4">
    <source>
        <dbReference type="Proteomes" id="UP001143981"/>
    </source>
</evidence>